<keyword evidence="3 6" id="KW-0812">Transmembrane</keyword>
<organism evidence="7 8">
    <name type="scientific">Hymenochirus boettgeri</name>
    <name type="common">Congo dwarf clawed frog</name>
    <dbReference type="NCBI Taxonomy" id="247094"/>
    <lineage>
        <taxon>Eukaryota</taxon>
        <taxon>Metazoa</taxon>
        <taxon>Chordata</taxon>
        <taxon>Craniata</taxon>
        <taxon>Vertebrata</taxon>
        <taxon>Euteleostomi</taxon>
        <taxon>Amphibia</taxon>
        <taxon>Batrachia</taxon>
        <taxon>Anura</taxon>
        <taxon>Pipoidea</taxon>
        <taxon>Pipidae</taxon>
        <taxon>Pipinae</taxon>
        <taxon>Hymenochirus</taxon>
    </lineage>
</organism>
<evidence type="ECO:0000256" key="5">
    <source>
        <dbReference type="ARBA" id="ARBA00023136"/>
    </source>
</evidence>
<dbReference type="EMBL" id="JAACNH010000005">
    <property type="protein sequence ID" value="KAG8441793.1"/>
    <property type="molecule type" value="Genomic_DNA"/>
</dbReference>
<evidence type="ECO:0000313" key="7">
    <source>
        <dbReference type="EMBL" id="KAG8441793.1"/>
    </source>
</evidence>
<feature type="transmembrane region" description="Helical" evidence="6">
    <location>
        <begin position="131"/>
        <end position="149"/>
    </location>
</feature>
<protein>
    <recommendedName>
        <fullName evidence="9">NIPA-like protein 2</fullName>
    </recommendedName>
</protein>
<evidence type="ECO:0000256" key="6">
    <source>
        <dbReference type="SAM" id="Phobius"/>
    </source>
</evidence>
<name>A0A8T2JDU4_9PIPI</name>
<evidence type="ECO:0000256" key="3">
    <source>
        <dbReference type="ARBA" id="ARBA00022692"/>
    </source>
</evidence>
<evidence type="ECO:0000256" key="1">
    <source>
        <dbReference type="ARBA" id="ARBA00004141"/>
    </source>
</evidence>
<dbReference type="Pfam" id="PF05653">
    <property type="entry name" value="Mg_trans_NIPA"/>
    <property type="match status" value="1"/>
</dbReference>
<feature type="transmembrane region" description="Helical" evidence="6">
    <location>
        <begin position="265"/>
        <end position="285"/>
    </location>
</feature>
<reference evidence="7" key="1">
    <citation type="thesis" date="2020" institute="ProQuest LLC" country="789 East Eisenhower Parkway, Ann Arbor, MI, USA">
        <title>Comparative Genomics and Chromosome Evolution.</title>
        <authorList>
            <person name="Mudd A.B."/>
        </authorList>
    </citation>
    <scope>NUCLEOTIDE SEQUENCE</scope>
    <source>
        <strain evidence="7">Female2</strain>
        <tissue evidence="7">Blood</tissue>
    </source>
</reference>
<dbReference type="Proteomes" id="UP000812440">
    <property type="component" value="Chromosome 6"/>
</dbReference>
<dbReference type="InterPro" id="IPR037185">
    <property type="entry name" value="EmrE-like"/>
</dbReference>
<dbReference type="SUPFAM" id="SSF103481">
    <property type="entry name" value="Multidrug resistance efflux transporter EmrE"/>
    <property type="match status" value="1"/>
</dbReference>
<comment type="similarity">
    <text evidence="2">Belongs to the NIPA family.</text>
</comment>
<keyword evidence="5 6" id="KW-0472">Membrane</keyword>
<feature type="transmembrane region" description="Helical" evidence="6">
    <location>
        <begin position="291"/>
        <end position="313"/>
    </location>
</feature>
<dbReference type="OrthoDB" id="165382at2759"/>
<dbReference type="PANTHER" id="PTHR12570">
    <property type="match status" value="1"/>
</dbReference>
<evidence type="ECO:0000256" key="4">
    <source>
        <dbReference type="ARBA" id="ARBA00022989"/>
    </source>
</evidence>
<accession>A0A8T2JDU4</accession>
<feature type="transmembrane region" description="Helical" evidence="6">
    <location>
        <begin position="194"/>
        <end position="222"/>
    </location>
</feature>
<dbReference type="AlphaFoldDB" id="A0A8T2JDU4"/>
<evidence type="ECO:0000256" key="2">
    <source>
        <dbReference type="ARBA" id="ARBA00007230"/>
    </source>
</evidence>
<keyword evidence="4 6" id="KW-1133">Transmembrane helix</keyword>
<feature type="transmembrane region" description="Helical" evidence="6">
    <location>
        <begin position="169"/>
        <end position="187"/>
    </location>
</feature>
<comment type="caution">
    <text evidence="7">The sequence shown here is derived from an EMBL/GenBank/DDBJ whole genome shotgun (WGS) entry which is preliminary data.</text>
</comment>
<sequence length="355" mass="39111">MALMFHNETLWDTADDHGNSTAIPNFWKDPQPNEILGIVISISGSFLISVSLNLQKYTHIRLAYQQTSLPYYHSKLWWLGMLLMGLGELGNFAAYGFAPATVIAPLGCVAVIGSAAISVVFLKETLKPSDVIGGTLSIAGTYFIVSFSPNISEEVTAVKVQKYVVSWPFLVYLVIEIIVFCVLLYYLKKKGLTHIVVLLVLVALLASLTVISVKAVSGMIVLTFKGSMQLTYPIFYVMLVIMIASCVFQVKFLNQAMQLYNATEVVPINFVFFTTSAILAGVVFYQEFSGASVFNILMFIFGCVLSFFGVFLISRNQHKSDPQEPYINIGEIPGKETINAIQPNPTSISYGTLPD</sequence>
<dbReference type="PANTHER" id="PTHR12570:SF16">
    <property type="entry name" value="NIPA-LIKE PROTEIN 2"/>
    <property type="match status" value="1"/>
</dbReference>
<dbReference type="GO" id="GO:0015095">
    <property type="term" value="F:magnesium ion transmembrane transporter activity"/>
    <property type="evidence" value="ECO:0007669"/>
    <property type="project" value="InterPro"/>
</dbReference>
<evidence type="ECO:0000313" key="8">
    <source>
        <dbReference type="Proteomes" id="UP000812440"/>
    </source>
</evidence>
<feature type="transmembrane region" description="Helical" evidence="6">
    <location>
        <begin position="35"/>
        <end position="55"/>
    </location>
</feature>
<dbReference type="InterPro" id="IPR008521">
    <property type="entry name" value="Mg_trans_NIPA"/>
</dbReference>
<evidence type="ECO:0008006" key="9">
    <source>
        <dbReference type="Google" id="ProtNLM"/>
    </source>
</evidence>
<proteinExistence type="inferred from homology"/>
<dbReference type="GO" id="GO:0016020">
    <property type="term" value="C:membrane"/>
    <property type="evidence" value="ECO:0007669"/>
    <property type="project" value="UniProtKB-SubCell"/>
</dbReference>
<comment type="subcellular location">
    <subcellularLocation>
        <location evidence="1">Membrane</location>
        <topology evidence="1">Multi-pass membrane protein</topology>
    </subcellularLocation>
</comment>
<feature type="transmembrane region" description="Helical" evidence="6">
    <location>
        <begin position="234"/>
        <end position="253"/>
    </location>
</feature>
<keyword evidence="8" id="KW-1185">Reference proteome</keyword>
<feature type="transmembrane region" description="Helical" evidence="6">
    <location>
        <begin position="76"/>
        <end position="97"/>
    </location>
</feature>
<feature type="transmembrane region" description="Helical" evidence="6">
    <location>
        <begin position="103"/>
        <end position="122"/>
    </location>
</feature>
<gene>
    <name evidence="7" type="ORF">GDO86_010827</name>
</gene>